<feature type="domain" description="Peptidase C51" evidence="2">
    <location>
        <begin position="32"/>
        <end position="124"/>
    </location>
</feature>
<organism evidence="3 4">
    <name type="scientific">Streptomyces cellostaticus</name>
    <dbReference type="NCBI Taxonomy" id="67285"/>
    <lineage>
        <taxon>Bacteria</taxon>
        <taxon>Bacillati</taxon>
        <taxon>Actinomycetota</taxon>
        <taxon>Actinomycetes</taxon>
        <taxon>Kitasatosporales</taxon>
        <taxon>Streptomycetaceae</taxon>
        <taxon>Streptomyces</taxon>
    </lineage>
</organism>
<dbReference type="STRING" id="67285.AQI88_17870"/>
<protein>
    <recommendedName>
        <fullName evidence="5">CHAP domain-containing protein</fullName>
    </recommendedName>
</protein>
<dbReference type="InterPro" id="IPR038765">
    <property type="entry name" value="Papain-like_cys_pep_sf"/>
</dbReference>
<comment type="caution">
    <text evidence="3">The sequence shown here is derived from an EMBL/GenBank/DDBJ whole genome shotgun (WGS) entry which is preliminary data.</text>
</comment>
<reference evidence="3 4" key="1">
    <citation type="submission" date="2015-10" db="EMBL/GenBank/DDBJ databases">
        <title>Draft genome sequence of Streptomyces cellostaticus DSM 40189, type strain for the species Streptomyces cellostaticus.</title>
        <authorList>
            <person name="Ruckert C."/>
            <person name="Winkler A."/>
            <person name="Kalinowski J."/>
            <person name="Kampfer P."/>
            <person name="Glaeser S."/>
        </authorList>
    </citation>
    <scope>NUCLEOTIDE SEQUENCE [LARGE SCALE GENOMIC DNA]</scope>
    <source>
        <strain evidence="3 4">DSM 40189</strain>
    </source>
</reference>
<dbReference type="AlphaFoldDB" id="A0A117PWG1"/>
<keyword evidence="4" id="KW-1185">Reference proteome</keyword>
<dbReference type="Pfam" id="PF01471">
    <property type="entry name" value="PG_binding_1"/>
    <property type="match status" value="2"/>
</dbReference>
<dbReference type="SUPFAM" id="SSF54001">
    <property type="entry name" value="Cysteine proteinases"/>
    <property type="match status" value="1"/>
</dbReference>
<proteinExistence type="predicted"/>
<dbReference type="Gene3D" id="1.10.101.10">
    <property type="entry name" value="PGBD-like superfamily/PGBD"/>
    <property type="match status" value="2"/>
</dbReference>
<dbReference type="Pfam" id="PF05257">
    <property type="entry name" value="CHAP"/>
    <property type="match status" value="1"/>
</dbReference>
<dbReference type="OrthoDB" id="9815541at2"/>
<evidence type="ECO:0000259" key="1">
    <source>
        <dbReference type="Pfam" id="PF01471"/>
    </source>
</evidence>
<sequence length="334" mass="35027">MGNVQGMLAAARKLLGTTEHPPGSNRNLITQWYGFTGPWCDMAVSYAAAHSDNLSAIGGKFALTTAHARAFQGKGRWHYGVGGIRPGDIVFFDWSGSRSIGAIDHVGIVEAVHSNRTITTLEGNTSDAFRRRVRTSACIVGYGRPAYGGGSAPMPSGDGILRRGSKGEAVKTLQKNLNTVQQAKLTVDGDFGPATEKAVRTFQAGHHLKADGEYGPQSAAMMKAALAGRNQPIRPKALVAPAGALEVDGAFGPATCAALQRSLNSREQAALEVDGAFGPLTVKALQRYLKVTEDGVVGTKTVTALQGHLATAANGEWDAETTRALQKALNAGSF</sequence>
<dbReference type="InterPro" id="IPR036366">
    <property type="entry name" value="PGBDSf"/>
</dbReference>
<evidence type="ECO:0000313" key="3">
    <source>
        <dbReference type="EMBL" id="KUM95257.1"/>
    </source>
</evidence>
<dbReference type="InterPro" id="IPR036365">
    <property type="entry name" value="PGBD-like_sf"/>
</dbReference>
<dbReference type="Proteomes" id="UP000054241">
    <property type="component" value="Unassembled WGS sequence"/>
</dbReference>
<feature type="domain" description="Peptidoglycan binding-like" evidence="1">
    <location>
        <begin position="258"/>
        <end position="305"/>
    </location>
</feature>
<gene>
    <name evidence="3" type="ORF">AQI88_17870</name>
</gene>
<evidence type="ECO:0008006" key="5">
    <source>
        <dbReference type="Google" id="ProtNLM"/>
    </source>
</evidence>
<name>A0A117PWG1_9ACTN</name>
<dbReference type="RefSeq" id="WP_066999771.1">
    <property type="nucleotide sequence ID" value="NZ_BNDU01000002.1"/>
</dbReference>
<dbReference type="EMBL" id="LMWL01000031">
    <property type="protein sequence ID" value="KUM95257.1"/>
    <property type="molecule type" value="Genomic_DNA"/>
</dbReference>
<feature type="domain" description="Peptidoglycan binding-like" evidence="1">
    <location>
        <begin position="167"/>
        <end position="222"/>
    </location>
</feature>
<evidence type="ECO:0000259" key="2">
    <source>
        <dbReference type="Pfam" id="PF05257"/>
    </source>
</evidence>
<evidence type="ECO:0000313" key="4">
    <source>
        <dbReference type="Proteomes" id="UP000054241"/>
    </source>
</evidence>
<dbReference type="InterPro" id="IPR007921">
    <property type="entry name" value="CHAP_dom"/>
</dbReference>
<dbReference type="Gene3D" id="3.90.1720.60">
    <property type="match status" value="1"/>
</dbReference>
<dbReference type="SUPFAM" id="SSF47090">
    <property type="entry name" value="PGBD-like"/>
    <property type="match status" value="2"/>
</dbReference>
<dbReference type="InterPro" id="IPR002477">
    <property type="entry name" value="Peptidoglycan-bd-like"/>
</dbReference>
<accession>A0A117PWG1</accession>